<dbReference type="InterPro" id="IPR029058">
    <property type="entry name" value="AB_hydrolase_fold"/>
</dbReference>
<dbReference type="SUPFAM" id="SSF53474">
    <property type="entry name" value="alpha/beta-Hydrolases"/>
    <property type="match status" value="1"/>
</dbReference>
<dbReference type="OrthoDB" id="19653at2759"/>
<dbReference type="GO" id="GO:0006508">
    <property type="term" value="P:proteolysis"/>
    <property type="evidence" value="ECO:0007669"/>
    <property type="project" value="InterPro"/>
</dbReference>
<dbReference type="InterPro" id="IPR013094">
    <property type="entry name" value="AB_hydrolase_3"/>
</dbReference>
<organism evidence="4 5">
    <name type="scientific">Schizopora paradoxa</name>
    <dbReference type="NCBI Taxonomy" id="27342"/>
    <lineage>
        <taxon>Eukaryota</taxon>
        <taxon>Fungi</taxon>
        <taxon>Dikarya</taxon>
        <taxon>Basidiomycota</taxon>
        <taxon>Agaricomycotina</taxon>
        <taxon>Agaricomycetes</taxon>
        <taxon>Hymenochaetales</taxon>
        <taxon>Schizoporaceae</taxon>
        <taxon>Schizopora</taxon>
    </lineage>
</organism>
<protein>
    <submittedName>
        <fullName evidence="4">Alpha/beta-hydrolase</fullName>
    </submittedName>
</protein>
<dbReference type="PANTHER" id="PTHR48081">
    <property type="entry name" value="AB HYDROLASE SUPERFAMILY PROTEIN C4A8.06C"/>
    <property type="match status" value="1"/>
</dbReference>
<dbReference type="Gene3D" id="3.40.50.1820">
    <property type="entry name" value="alpha/beta hydrolase"/>
    <property type="match status" value="1"/>
</dbReference>
<dbReference type="Pfam" id="PF07859">
    <property type="entry name" value="Abhydrolase_3"/>
    <property type="match status" value="1"/>
</dbReference>
<gene>
    <name evidence="4" type="ORF">SCHPADRAFT_297753</name>
</gene>
<feature type="domain" description="Peptidase S9 prolyl oligopeptidase catalytic" evidence="2">
    <location>
        <begin position="292"/>
        <end position="371"/>
    </location>
</feature>
<evidence type="ECO:0000259" key="2">
    <source>
        <dbReference type="Pfam" id="PF00326"/>
    </source>
</evidence>
<accession>A0A0H2RZ04</accession>
<evidence type="ECO:0000313" key="5">
    <source>
        <dbReference type="Proteomes" id="UP000053477"/>
    </source>
</evidence>
<keyword evidence="5" id="KW-1185">Reference proteome</keyword>
<keyword evidence="1 4" id="KW-0378">Hydrolase</keyword>
<dbReference type="AlphaFoldDB" id="A0A0H2RZ04"/>
<dbReference type="InParanoid" id="A0A0H2RZ04"/>
<dbReference type="PANTHER" id="PTHR48081:SF3">
    <property type="entry name" value="ALPHA_BETA HYDROLASE FOLD-3 DOMAIN-CONTAINING PROTEIN"/>
    <property type="match status" value="1"/>
</dbReference>
<name>A0A0H2RZ04_9AGAM</name>
<evidence type="ECO:0000259" key="3">
    <source>
        <dbReference type="Pfam" id="PF07859"/>
    </source>
</evidence>
<evidence type="ECO:0000313" key="4">
    <source>
        <dbReference type="EMBL" id="KLO14753.1"/>
    </source>
</evidence>
<evidence type="ECO:0000256" key="1">
    <source>
        <dbReference type="ARBA" id="ARBA00022801"/>
    </source>
</evidence>
<feature type="domain" description="Alpha/beta hydrolase fold-3" evidence="3">
    <location>
        <begin position="56"/>
        <end position="166"/>
    </location>
</feature>
<dbReference type="InterPro" id="IPR001375">
    <property type="entry name" value="Peptidase_S9_cat"/>
</dbReference>
<reference evidence="4 5" key="1">
    <citation type="submission" date="2015-04" db="EMBL/GenBank/DDBJ databases">
        <title>Complete genome sequence of Schizopora paradoxa KUC8140, a cosmopolitan wood degrader in East Asia.</title>
        <authorList>
            <consortium name="DOE Joint Genome Institute"/>
            <person name="Min B."/>
            <person name="Park H."/>
            <person name="Jang Y."/>
            <person name="Kim J.-J."/>
            <person name="Kim K.H."/>
            <person name="Pangilinan J."/>
            <person name="Lipzen A."/>
            <person name="Riley R."/>
            <person name="Grigoriev I.V."/>
            <person name="Spatafora J.W."/>
            <person name="Choi I.-G."/>
        </authorList>
    </citation>
    <scope>NUCLEOTIDE SEQUENCE [LARGE SCALE GENOMIC DNA]</scope>
    <source>
        <strain evidence="4 5">KUC8140</strain>
    </source>
</reference>
<dbReference type="InterPro" id="IPR050300">
    <property type="entry name" value="GDXG_lipolytic_enzyme"/>
</dbReference>
<proteinExistence type="predicted"/>
<sequence>MDPELYQRASEIVNDWDDVGCTEPITLAYKSFSDKSCYIDVYLPTKVTSESRIPILLYFHGGGMTVGNRRSWFPTWMLKRAIKAGCCFVSADYRLMPPASGHDILEDIHDLFRFLSEDLDTHLGTHCKADPTRIIVAGSSAGSFCAYMAALHANPKPIVVLSLYGMGGNVLIPQYLSVKTEPFFMGREILDIKTFRAYLHPFLPGNTHIADSRLAYDPETGIPSNPRMPLCRILLQDGIWLDYWTGDFDELDDKTGDIVSEGFSRRIRKALERDESRIHPRMIPSNNLHLFPQFNVTAQFPPSFLVHGELDSAVKKTESENMKALLDAVGVEAHLRIVPGQEHSFEYTADPDSKYQELFDEMFDFVSHILKDKGHVM</sequence>
<dbReference type="Proteomes" id="UP000053477">
    <property type="component" value="Unassembled WGS sequence"/>
</dbReference>
<dbReference type="Pfam" id="PF00326">
    <property type="entry name" value="Peptidase_S9"/>
    <property type="match status" value="1"/>
</dbReference>
<dbReference type="EMBL" id="KQ085939">
    <property type="protein sequence ID" value="KLO14753.1"/>
    <property type="molecule type" value="Genomic_DNA"/>
</dbReference>
<dbReference type="GO" id="GO:0008236">
    <property type="term" value="F:serine-type peptidase activity"/>
    <property type="evidence" value="ECO:0007669"/>
    <property type="project" value="InterPro"/>
</dbReference>
<dbReference type="STRING" id="27342.A0A0H2RZ04"/>